<feature type="binding site" evidence="13">
    <location>
        <begin position="9"/>
        <end position="12"/>
    </location>
    <ligand>
        <name>NADP(+)</name>
        <dbReference type="ChEBI" id="CHEBI:58349"/>
    </ligand>
</feature>
<keyword evidence="10 12" id="KW-0457">Lysine biosynthesis</keyword>
<accession>N6XCQ6</accession>
<dbReference type="GO" id="GO:0000166">
    <property type="term" value="F:nucleotide binding"/>
    <property type="evidence" value="ECO:0007669"/>
    <property type="project" value="UniProtKB-KW"/>
</dbReference>
<reference evidence="15 16" key="1">
    <citation type="submission" date="2013-03" db="EMBL/GenBank/DDBJ databases">
        <title>Reference genome for the Human Microbiome Project.</title>
        <authorList>
            <person name="Aqrawi P."/>
            <person name="Ayvaz T."/>
            <person name="Bess C."/>
            <person name="Blankenburg K."/>
            <person name="Coyle M."/>
            <person name="Deng J."/>
            <person name="Forbes L."/>
            <person name="Fowler G."/>
            <person name="Francisco L."/>
            <person name="Fu Q."/>
            <person name="Gibbs R."/>
            <person name="Gross S."/>
            <person name="Gubbala S."/>
            <person name="Hale W."/>
            <person name="Hemphill L."/>
            <person name="Highlander S."/>
            <person name="Hirani K."/>
            <person name="Jackson L."/>
            <person name="Jakkamsetti A."/>
            <person name="Javaid M."/>
            <person name="Jayaseelan J.C."/>
            <person name="Jiang H."/>
            <person name="Joshi V."/>
            <person name="Korchina V."/>
            <person name="Kovar C."/>
            <person name="Lara F."/>
            <person name="Lee S."/>
            <person name="Liu Y."/>
            <person name="Mata R."/>
            <person name="Mathew T."/>
            <person name="Munidasa M."/>
            <person name="Muzny D."/>
            <person name="Nazareth L."/>
            <person name="Ngo R."/>
            <person name="Nguyen L."/>
            <person name="Nguyen N."/>
            <person name="Okwuonu G."/>
            <person name="Ongeri F."/>
            <person name="Palculict T."/>
            <person name="Patil S."/>
            <person name="Petrosino J."/>
            <person name="Pham C."/>
            <person name="Pham P."/>
            <person name="Pu L.-L."/>
            <person name="Qin X."/>
            <person name="Qu J."/>
            <person name="Reid J."/>
            <person name="Ross M."/>
            <person name="Ruth R."/>
            <person name="Saada N."/>
            <person name="San Lucas F."/>
            <person name="Santibanez J."/>
            <person name="Shang Y."/>
            <person name="Simmons D."/>
            <person name="Song X.-Z."/>
            <person name="Tang L.-Y."/>
            <person name="Thornton R."/>
            <person name="Warren J."/>
            <person name="Weissenberger G."/>
            <person name="Wilczek-Boney K."/>
            <person name="Worley K."/>
            <person name="Youmans B."/>
            <person name="Zhang J."/>
            <person name="Zhang L."/>
            <person name="Zhao Z."/>
            <person name="Zhou C."/>
            <person name="Zhu D."/>
            <person name="Zhu Y."/>
        </authorList>
    </citation>
    <scope>NUCLEOTIDE SEQUENCE [LARGE SCALE GENOMIC DNA]</scope>
    <source>
        <strain evidence="15 16">F0333</strain>
    </source>
</reference>
<evidence type="ECO:0000256" key="9">
    <source>
        <dbReference type="ARBA" id="ARBA00023002"/>
    </source>
</evidence>
<feature type="binding site" evidence="13">
    <location>
        <begin position="66"/>
        <end position="69"/>
    </location>
    <ligand>
        <name>NADP(+)</name>
        <dbReference type="ChEBI" id="CHEBI:58349"/>
    </ligand>
</feature>
<evidence type="ECO:0000256" key="7">
    <source>
        <dbReference type="ARBA" id="ARBA00022857"/>
    </source>
</evidence>
<evidence type="ECO:0000256" key="2">
    <source>
        <dbReference type="ARBA" id="ARBA00007442"/>
    </source>
</evidence>
<dbReference type="eggNOG" id="COG2344">
    <property type="taxonomic scope" value="Bacteria"/>
</dbReference>
<sequence length="323" mass="34551">MITIAINGYGNLGRGVEKAISKNDDLELAVVFTRRDPSTVKTLGAPVAHVDTMAEWADTVDVCINCGGSATDLEEQGPAAARLFNTVDSFDTHSKIPTYFAAVDEAAKAAGHVSLISTGWDPGLFSMLRVLGDAVLPDGASTTFWGPGVSQGHSDAIRRIEGVVDARQYTLPVESTVHAVKNGEEVELTTRSMHTRACYVAAEEGADLERIKREIVEMPNYFADYDTTVTFISAEELAAEHSGLPHGGTVIRRGTTSEGVHESIGFELALESNPEFTGSVLTAMARAVARKAARGESGARTVFDVSLSELSAKTPEELRAHWL</sequence>
<dbReference type="PIRSF" id="PIRSF025648">
    <property type="entry name" value="DDH"/>
    <property type="match status" value="1"/>
</dbReference>
<keyword evidence="13" id="KW-0547">Nucleotide-binding</keyword>
<keyword evidence="8 12" id="KW-0220">Diaminopimelate biosynthesis</keyword>
<evidence type="ECO:0000256" key="8">
    <source>
        <dbReference type="ARBA" id="ARBA00022915"/>
    </source>
</evidence>
<protein>
    <recommendedName>
        <fullName evidence="5 12">Meso-diaminopimelate D-dehydrogenase</fullName>
        <shortName evidence="12">DAPDH</shortName>
        <shortName evidence="12">Meso-DAP dehydrogenase</shortName>
        <ecNumber evidence="4 12">1.4.1.16</ecNumber>
    </recommendedName>
</protein>
<comment type="pathway">
    <text evidence="1 12">Amino-acid biosynthesis; L-lysine biosynthesis via DAP pathway; DL-2,6-diaminopimelate from (S)-tetrahydrodipicolinate: step 1/1.</text>
</comment>
<keyword evidence="16" id="KW-1185">Reference proteome</keyword>
<dbReference type="Proteomes" id="UP000013015">
    <property type="component" value="Unassembled WGS sequence"/>
</dbReference>
<dbReference type="GO" id="GO:0047850">
    <property type="term" value="F:diaminopimelate dehydrogenase activity"/>
    <property type="evidence" value="ECO:0007669"/>
    <property type="project" value="UniProtKB-UniRule"/>
</dbReference>
<evidence type="ECO:0000256" key="5">
    <source>
        <dbReference type="ARBA" id="ARBA00021654"/>
    </source>
</evidence>
<dbReference type="SUPFAM" id="SSF51735">
    <property type="entry name" value="NAD(P)-binding Rossmann-fold domains"/>
    <property type="match status" value="1"/>
</dbReference>
<keyword evidence="7 12" id="KW-0521">NADP</keyword>
<dbReference type="InterPro" id="IPR036291">
    <property type="entry name" value="NAD(P)-bd_dom_sf"/>
</dbReference>
<feature type="binding site" evidence="13">
    <location>
        <begin position="118"/>
        <end position="122"/>
    </location>
    <ligand>
        <name>NADP(+)</name>
        <dbReference type="ChEBI" id="CHEBI:58349"/>
    </ligand>
</feature>
<dbReference type="HOGENOM" id="CLU_055796_0_0_11"/>
<evidence type="ECO:0000256" key="13">
    <source>
        <dbReference type="PIRSR" id="PIRSR025648-1"/>
    </source>
</evidence>
<feature type="binding site" evidence="13">
    <location>
        <position position="145"/>
    </location>
    <ligand>
        <name>substrate</name>
    </ligand>
</feature>
<evidence type="ECO:0000313" key="16">
    <source>
        <dbReference type="Proteomes" id="UP000013015"/>
    </source>
</evidence>
<evidence type="ECO:0000256" key="11">
    <source>
        <dbReference type="ARBA" id="ARBA00052023"/>
    </source>
</evidence>
<feature type="binding site" evidence="13">
    <location>
        <position position="196"/>
    </location>
    <ligand>
        <name>substrate</name>
    </ligand>
</feature>
<feature type="binding site" evidence="13">
    <location>
        <begin position="89"/>
        <end position="91"/>
    </location>
    <ligand>
        <name>NADP(+)</name>
        <dbReference type="ChEBI" id="CHEBI:58349"/>
    </ligand>
</feature>
<gene>
    <name evidence="15" type="ORF">HMPREF9004_0358</name>
</gene>
<comment type="catalytic activity">
    <reaction evidence="11 12">
        <text>meso-2,6-diaminopimelate + NADP(+) + H2O = (S)-2-amino-6-oxoheptanedioate + NH4(+) + NADPH + H(+)</text>
        <dbReference type="Rhea" id="RHEA:13561"/>
        <dbReference type="ChEBI" id="CHEBI:15377"/>
        <dbReference type="ChEBI" id="CHEBI:15378"/>
        <dbReference type="ChEBI" id="CHEBI:28938"/>
        <dbReference type="ChEBI" id="CHEBI:57783"/>
        <dbReference type="ChEBI" id="CHEBI:57791"/>
        <dbReference type="ChEBI" id="CHEBI:58349"/>
        <dbReference type="ChEBI" id="CHEBI:58556"/>
        <dbReference type="EC" id="1.4.1.16"/>
    </reaction>
</comment>
<dbReference type="GO" id="GO:0019877">
    <property type="term" value="P:diaminopimelate biosynthetic process"/>
    <property type="evidence" value="ECO:0007669"/>
    <property type="project" value="UniProtKB-UniRule"/>
</dbReference>
<dbReference type="Gene3D" id="3.30.360.10">
    <property type="entry name" value="Dihydrodipicolinate Reductase, domain 2"/>
    <property type="match status" value="1"/>
</dbReference>
<evidence type="ECO:0000313" key="15">
    <source>
        <dbReference type="EMBL" id="ENO19023.1"/>
    </source>
</evidence>
<dbReference type="CDD" id="cd02270">
    <property type="entry name" value="meso-DAPDH_N"/>
    <property type="match status" value="1"/>
</dbReference>
<dbReference type="PATRIC" id="fig|888050.3.peg.350"/>
<dbReference type="RefSeq" id="WP_005962089.1">
    <property type="nucleotide sequence ID" value="NZ_CP040505.1"/>
</dbReference>
<proteinExistence type="inferred from homology"/>
<feature type="binding site" evidence="13">
    <location>
        <position position="273"/>
    </location>
    <ligand>
        <name>substrate</name>
    </ligand>
</feature>
<dbReference type="InterPro" id="IPR010190">
    <property type="entry name" value="Diaminopimelate_DH_Ddh"/>
</dbReference>
<feature type="binding site" evidence="13">
    <location>
        <position position="246"/>
    </location>
    <ligand>
        <name>substrate</name>
    </ligand>
</feature>
<organism evidence="15 16">
    <name type="scientific">Schaalia cardiffensis F0333</name>
    <dbReference type="NCBI Taxonomy" id="888050"/>
    <lineage>
        <taxon>Bacteria</taxon>
        <taxon>Bacillati</taxon>
        <taxon>Actinomycetota</taxon>
        <taxon>Actinomycetes</taxon>
        <taxon>Actinomycetales</taxon>
        <taxon>Actinomycetaceae</taxon>
        <taxon>Schaalia</taxon>
    </lineage>
</organism>
<evidence type="ECO:0000256" key="4">
    <source>
        <dbReference type="ARBA" id="ARBA00012080"/>
    </source>
</evidence>
<evidence type="ECO:0000256" key="1">
    <source>
        <dbReference type="ARBA" id="ARBA00004896"/>
    </source>
</evidence>
<evidence type="ECO:0000256" key="12">
    <source>
        <dbReference type="PIRNR" id="PIRNR025648"/>
    </source>
</evidence>
<dbReference type="InterPro" id="IPR032094">
    <property type="entry name" value="Meso-DAP_DH_C"/>
</dbReference>
<comment type="subunit">
    <text evidence="3 12">Homodimer.</text>
</comment>
<dbReference type="OrthoDB" id="9774191at2"/>
<dbReference type="EC" id="1.4.1.16" evidence="4 12"/>
<dbReference type="STRING" id="888050.HMPREF9004_0358"/>
<dbReference type="EMBL" id="AQHZ01000005">
    <property type="protein sequence ID" value="ENO19023.1"/>
    <property type="molecule type" value="Genomic_DNA"/>
</dbReference>
<feature type="binding site" evidence="13">
    <location>
        <begin position="33"/>
        <end position="35"/>
    </location>
    <ligand>
        <name>NADP(+)</name>
        <dbReference type="ChEBI" id="CHEBI:58349"/>
    </ligand>
</feature>
<comment type="caution">
    <text evidence="15">The sequence shown here is derived from an EMBL/GenBank/DDBJ whole genome shotgun (WGS) entry which is preliminary data.</text>
</comment>
<feature type="binding site" evidence="13">
    <location>
        <position position="170"/>
    </location>
    <ligand>
        <name>substrate</name>
    </ligand>
</feature>
<dbReference type="UniPathway" id="UPA00034">
    <property type="reaction ID" value="UER00026"/>
</dbReference>
<evidence type="ECO:0000256" key="3">
    <source>
        <dbReference type="ARBA" id="ARBA00011738"/>
    </source>
</evidence>
<name>N6XCQ6_9ACTO</name>
<evidence type="ECO:0000256" key="6">
    <source>
        <dbReference type="ARBA" id="ARBA00022605"/>
    </source>
</evidence>
<comment type="function">
    <text evidence="12">Catalyzes the reversible NADPH-dependent reductive amination of L-2-amino-6-oxopimelate, the acyclic form of L-tetrahydrodipicolinate, to generate the meso compound, D,L-2,6-diaminopimelate.</text>
</comment>
<keyword evidence="9 12" id="KW-0560">Oxidoreductase</keyword>
<dbReference type="Gene3D" id="3.40.50.720">
    <property type="entry name" value="NAD(P)-binding Rossmann-like Domain"/>
    <property type="match status" value="1"/>
</dbReference>
<evidence type="ECO:0000256" key="10">
    <source>
        <dbReference type="ARBA" id="ARBA00023154"/>
    </source>
</evidence>
<feature type="domain" description="Meso-diaminopimelate D-dehydrogenase C-terminal" evidence="14">
    <location>
        <begin position="119"/>
        <end position="272"/>
    </location>
</feature>
<dbReference type="NCBIfam" id="TIGR01921">
    <property type="entry name" value="DAP-DH"/>
    <property type="match status" value="1"/>
</dbReference>
<evidence type="ECO:0000259" key="14">
    <source>
        <dbReference type="Pfam" id="PF16654"/>
    </source>
</evidence>
<dbReference type="SUPFAM" id="SSF55347">
    <property type="entry name" value="Glyceraldehyde-3-phosphate dehydrogenase-like, C-terminal domain"/>
    <property type="match status" value="1"/>
</dbReference>
<comment type="similarity">
    <text evidence="2 12">Belongs to the diaminopimelate dehydrogenase family.</text>
</comment>
<dbReference type="GO" id="GO:0009089">
    <property type="term" value="P:lysine biosynthetic process via diaminopimelate"/>
    <property type="evidence" value="ECO:0007669"/>
    <property type="project" value="UniProtKB-UniRule"/>
</dbReference>
<dbReference type="AlphaFoldDB" id="N6XCQ6"/>
<keyword evidence="6 12" id="KW-0028">Amino-acid biosynthesis</keyword>
<dbReference type="Pfam" id="PF16654">
    <property type="entry name" value="DAPDH_C"/>
    <property type="match status" value="1"/>
</dbReference>